<dbReference type="RefSeq" id="WP_096829612.1">
    <property type="nucleotide sequence ID" value="NZ_NXIB02000150.1"/>
</dbReference>
<dbReference type="InterPro" id="IPR006311">
    <property type="entry name" value="TAT_signal"/>
</dbReference>
<name>A0A2G4EW99_9CYAN</name>
<accession>A0A2G4EW99</accession>
<comment type="caution">
    <text evidence="1">The sequence shown here is derived from an EMBL/GenBank/DDBJ whole genome shotgun (WGS) entry which is preliminary data.</text>
</comment>
<evidence type="ECO:0000313" key="1">
    <source>
        <dbReference type="EMBL" id="PHX53832.1"/>
    </source>
</evidence>
<gene>
    <name evidence="1" type="ORF">CP500_019340</name>
</gene>
<dbReference type="AlphaFoldDB" id="A0A2G4EW99"/>
<organism evidence="1 2">
    <name type="scientific">Tychonema bourrellyi FEM_GT703</name>
    <dbReference type="NCBI Taxonomy" id="2040638"/>
    <lineage>
        <taxon>Bacteria</taxon>
        <taxon>Bacillati</taxon>
        <taxon>Cyanobacteriota</taxon>
        <taxon>Cyanophyceae</taxon>
        <taxon>Oscillatoriophycideae</taxon>
        <taxon>Oscillatoriales</taxon>
        <taxon>Microcoleaceae</taxon>
        <taxon>Tychonema</taxon>
    </lineage>
</organism>
<keyword evidence="2" id="KW-1185">Reference proteome</keyword>
<reference evidence="1" key="1">
    <citation type="submission" date="2017-10" db="EMBL/GenBank/DDBJ databases">
        <title>Draft genome sequence of the planktic cyanobacteria Tychonema bourrellyi isolated from alpine lentic freshwater.</title>
        <authorList>
            <person name="Tett A."/>
            <person name="Armanini F."/>
            <person name="Asnicar F."/>
            <person name="Boscaini A."/>
            <person name="Pasolli E."/>
            <person name="Zolfo M."/>
            <person name="Donati C."/>
            <person name="Salmaso N."/>
            <person name="Segata N."/>
        </authorList>
    </citation>
    <scope>NUCLEOTIDE SEQUENCE</scope>
    <source>
        <strain evidence="1">FEM_GT703</strain>
    </source>
</reference>
<dbReference type="OrthoDB" id="452150at2"/>
<protein>
    <submittedName>
        <fullName evidence="1">Tat pathway signal protein</fullName>
    </submittedName>
</protein>
<dbReference type="Proteomes" id="UP000226442">
    <property type="component" value="Unassembled WGS sequence"/>
</dbReference>
<evidence type="ECO:0000313" key="2">
    <source>
        <dbReference type="Proteomes" id="UP000226442"/>
    </source>
</evidence>
<dbReference type="PROSITE" id="PS51318">
    <property type="entry name" value="TAT"/>
    <property type="match status" value="1"/>
</dbReference>
<proteinExistence type="predicted"/>
<dbReference type="EMBL" id="NXIB02000150">
    <property type="protein sequence ID" value="PHX53832.1"/>
    <property type="molecule type" value="Genomic_DNA"/>
</dbReference>
<sequence>MSISRRQFNRIVIWGGASFAASATSGIFFPKPAEAYSLEFPISALSADRVFNGIQKYCGAQPIPGVLSTILQGNTNVSSQIKPAAANAIRTADKEFVDRNFTSKRTELGQVGKSEEDNTLSVSRLWGRQRQENVGPNVGFGFVQRWEDQYSDTKISGPTMCAIHNAQRVLADQRLTPPEIAASVLPTRSRLDDTSSWGGDADASAGRNPGAVFAQYTTAAGTVTSRYDLVEPGPKGFGRVEFTIEAENQPRRVILVTVRF</sequence>